<dbReference type="GO" id="GO:0022857">
    <property type="term" value="F:transmembrane transporter activity"/>
    <property type="evidence" value="ECO:0007669"/>
    <property type="project" value="InterPro"/>
</dbReference>
<dbReference type="InterPro" id="IPR011701">
    <property type="entry name" value="MFS"/>
</dbReference>
<dbReference type="GO" id="GO:0005886">
    <property type="term" value="C:plasma membrane"/>
    <property type="evidence" value="ECO:0007669"/>
    <property type="project" value="UniProtKB-SubCell"/>
</dbReference>
<evidence type="ECO:0000313" key="10">
    <source>
        <dbReference type="Proteomes" id="UP000216020"/>
    </source>
</evidence>
<protein>
    <submittedName>
        <fullName evidence="9">MFS transporter</fullName>
    </submittedName>
</protein>
<dbReference type="Pfam" id="PF07690">
    <property type="entry name" value="MFS_1"/>
    <property type="match status" value="1"/>
</dbReference>
<dbReference type="PANTHER" id="PTHR42718">
    <property type="entry name" value="MAJOR FACILITATOR SUPERFAMILY MULTIDRUG TRANSPORTER MFSC"/>
    <property type="match status" value="1"/>
</dbReference>
<keyword evidence="4 7" id="KW-0812">Transmembrane</keyword>
<organism evidence="9 10">
    <name type="scientific">Bordetella genomosp. 10</name>
    <dbReference type="NCBI Taxonomy" id="1416804"/>
    <lineage>
        <taxon>Bacteria</taxon>
        <taxon>Pseudomonadati</taxon>
        <taxon>Pseudomonadota</taxon>
        <taxon>Betaproteobacteria</taxon>
        <taxon>Burkholderiales</taxon>
        <taxon>Alcaligenaceae</taxon>
        <taxon>Bordetella</taxon>
    </lineage>
</organism>
<feature type="transmembrane region" description="Helical" evidence="7">
    <location>
        <begin position="119"/>
        <end position="141"/>
    </location>
</feature>
<keyword evidence="10" id="KW-1185">Reference proteome</keyword>
<keyword evidence="6 7" id="KW-0472">Membrane</keyword>
<comment type="caution">
    <text evidence="9">The sequence shown here is derived from an EMBL/GenBank/DDBJ whole genome shotgun (WGS) entry which is preliminary data.</text>
</comment>
<feature type="transmembrane region" description="Helical" evidence="7">
    <location>
        <begin position="317"/>
        <end position="335"/>
    </location>
</feature>
<dbReference type="EMBL" id="NEVM01000005">
    <property type="protein sequence ID" value="OZI32472.1"/>
    <property type="molecule type" value="Genomic_DNA"/>
</dbReference>
<evidence type="ECO:0000256" key="1">
    <source>
        <dbReference type="ARBA" id="ARBA00004651"/>
    </source>
</evidence>
<dbReference type="InterPro" id="IPR004638">
    <property type="entry name" value="EmrB-like"/>
</dbReference>
<gene>
    <name evidence="9" type="ORF">CAL29_24865</name>
</gene>
<evidence type="ECO:0000259" key="8">
    <source>
        <dbReference type="PROSITE" id="PS50850"/>
    </source>
</evidence>
<dbReference type="NCBIfam" id="TIGR00711">
    <property type="entry name" value="efflux_EmrB"/>
    <property type="match status" value="1"/>
</dbReference>
<comment type="subcellular location">
    <subcellularLocation>
        <location evidence="1">Cell membrane</location>
        <topology evidence="1">Multi-pass membrane protein</topology>
    </subcellularLocation>
</comment>
<evidence type="ECO:0000256" key="2">
    <source>
        <dbReference type="ARBA" id="ARBA00022448"/>
    </source>
</evidence>
<proteinExistence type="predicted"/>
<dbReference type="AlphaFoldDB" id="A0A261S668"/>
<dbReference type="Proteomes" id="UP000216020">
    <property type="component" value="Unassembled WGS sequence"/>
</dbReference>
<keyword evidence="5 7" id="KW-1133">Transmembrane helix</keyword>
<evidence type="ECO:0000256" key="5">
    <source>
        <dbReference type="ARBA" id="ARBA00022989"/>
    </source>
</evidence>
<dbReference type="Gene3D" id="1.20.1720.10">
    <property type="entry name" value="Multidrug resistance protein D"/>
    <property type="match status" value="1"/>
</dbReference>
<evidence type="ECO:0000313" key="9">
    <source>
        <dbReference type="EMBL" id="OZI32472.1"/>
    </source>
</evidence>
<feature type="domain" description="Major facilitator superfamily (MFS) profile" evidence="8">
    <location>
        <begin position="1"/>
        <end position="447"/>
    </location>
</feature>
<evidence type="ECO:0000256" key="4">
    <source>
        <dbReference type="ARBA" id="ARBA00022692"/>
    </source>
</evidence>
<feature type="transmembrane region" description="Helical" evidence="7">
    <location>
        <begin position="181"/>
        <end position="200"/>
    </location>
</feature>
<keyword evidence="2" id="KW-0813">Transport</keyword>
<dbReference type="SUPFAM" id="SSF103473">
    <property type="entry name" value="MFS general substrate transporter"/>
    <property type="match status" value="1"/>
</dbReference>
<feature type="transmembrane region" description="Helical" evidence="7">
    <location>
        <begin position="87"/>
        <end position="107"/>
    </location>
</feature>
<evidence type="ECO:0000256" key="6">
    <source>
        <dbReference type="ARBA" id="ARBA00023136"/>
    </source>
</evidence>
<feature type="transmembrane region" description="Helical" evidence="7">
    <location>
        <begin position="147"/>
        <end position="169"/>
    </location>
</feature>
<dbReference type="InterPro" id="IPR036259">
    <property type="entry name" value="MFS_trans_sf"/>
</dbReference>
<accession>A0A261S668</accession>
<dbReference type="Gene3D" id="1.20.1250.20">
    <property type="entry name" value="MFS general substrate transporter like domains"/>
    <property type="match status" value="1"/>
</dbReference>
<keyword evidence="3" id="KW-1003">Cell membrane</keyword>
<name>A0A261S668_9BORD</name>
<feature type="transmembrane region" description="Helical" evidence="7">
    <location>
        <begin position="212"/>
        <end position="229"/>
    </location>
</feature>
<sequence length="449" mass="47747">MLAPLMAQLDSTVVNVSLSTLAEKLDTTLTTIQWVSSGYLLALALTLPLTGWLVDRVGARRVYLACFSVFTLTSLLCGIATSAPGLILFRILQGMAGGVLTPLSQMMMARTAGRNMARVMGIAVMPVMIGPILGPTLAGLILQHAGWQWIFLVNLPVGILATLLAWRLLPPDRDLRVRRNFDAPGFLMLSPALAMLLHSLETLASDTAGSQRMVWLELGAALLLLAAFLRHAARRAGAALIDIRLFRARAFAASAATQFLSNCMTYGGQLLFPLYLISARGYTPARAGVLLALMGLGLICAFPLMGKLTERYGSRRVATAGALIGLAGTLPFTLVDRYEFSDMAICALLWLRGTGLGSINIPSMSSAYADIPRERLPVATTALNIVQRLGGPVATTVLAIWLHASLGAQAAPPAGQVAAAFSSTFILFCVVHALGVLAASRIPGRKRRA</sequence>
<feature type="transmembrane region" description="Helical" evidence="7">
    <location>
        <begin position="34"/>
        <end position="54"/>
    </location>
</feature>
<feature type="transmembrane region" description="Helical" evidence="7">
    <location>
        <begin position="417"/>
        <end position="439"/>
    </location>
</feature>
<dbReference type="PROSITE" id="PS50850">
    <property type="entry name" value="MFS"/>
    <property type="match status" value="1"/>
</dbReference>
<dbReference type="InterPro" id="IPR020846">
    <property type="entry name" value="MFS_dom"/>
</dbReference>
<feature type="transmembrane region" description="Helical" evidence="7">
    <location>
        <begin position="287"/>
        <end position="305"/>
    </location>
</feature>
<reference evidence="10" key="1">
    <citation type="submission" date="2017-05" db="EMBL/GenBank/DDBJ databases">
        <title>Complete and WGS of Bordetella genogroups.</title>
        <authorList>
            <person name="Spilker T."/>
            <person name="Lipuma J."/>
        </authorList>
    </citation>
    <scope>NUCLEOTIDE SEQUENCE [LARGE SCALE GENOMIC DNA]</scope>
    <source>
        <strain evidence="10">AU16122</strain>
    </source>
</reference>
<dbReference type="OrthoDB" id="9807274at2"/>
<evidence type="ECO:0000256" key="7">
    <source>
        <dbReference type="SAM" id="Phobius"/>
    </source>
</evidence>
<evidence type="ECO:0000256" key="3">
    <source>
        <dbReference type="ARBA" id="ARBA00022475"/>
    </source>
</evidence>
<dbReference type="PANTHER" id="PTHR42718:SF46">
    <property type="entry name" value="BLR6921 PROTEIN"/>
    <property type="match status" value="1"/>
</dbReference>
<feature type="transmembrane region" description="Helical" evidence="7">
    <location>
        <begin position="61"/>
        <end position="81"/>
    </location>
</feature>
<feature type="transmembrane region" description="Helical" evidence="7">
    <location>
        <begin position="250"/>
        <end position="275"/>
    </location>
</feature>